<dbReference type="PROSITE" id="PS50930">
    <property type="entry name" value="HTH_LYTTR"/>
    <property type="match status" value="1"/>
</dbReference>
<proteinExistence type="predicted"/>
<evidence type="ECO:0000256" key="6">
    <source>
        <dbReference type="ARBA" id="ARBA00037164"/>
    </source>
</evidence>
<dbReference type="EMBL" id="RJVG01000011">
    <property type="protein sequence ID" value="ROR25252.1"/>
    <property type="molecule type" value="Genomic_DNA"/>
</dbReference>
<dbReference type="InterPro" id="IPR046947">
    <property type="entry name" value="LytR-like"/>
</dbReference>
<keyword evidence="3" id="KW-0902">Two-component regulatory system</keyword>
<comment type="function">
    <text evidence="6">Required for high-level post-exponential phase expression of a series of secreted proteins.</text>
</comment>
<evidence type="ECO:0000313" key="11">
    <source>
        <dbReference type="Proteomes" id="UP000273083"/>
    </source>
</evidence>
<dbReference type="PANTHER" id="PTHR37299:SF3">
    <property type="entry name" value="STAGE 0 SPORULATION PROTEIN A HOMOLOG"/>
    <property type="match status" value="1"/>
</dbReference>
<evidence type="ECO:0000259" key="9">
    <source>
        <dbReference type="PROSITE" id="PS50930"/>
    </source>
</evidence>
<keyword evidence="11" id="KW-1185">Reference proteome</keyword>
<dbReference type="RefSeq" id="WP_170164382.1">
    <property type="nucleotide sequence ID" value="NZ_RJVG01000011.1"/>
</dbReference>
<dbReference type="Pfam" id="PF04397">
    <property type="entry name" value="LytTR"/>
    <property type="match status" value="1"/>
</dbReference>
<reference evidence="10 11" key="1">
    <citation type="submission" date="2018-11" db="EMBL/GenBank/DDBJ databases">
        <title>Genomic Encyclopedia of Type Strains, Phase IV (KMG-IV): sequencing the most valuable type-strain genomes for metagenomic binning, comparative biology and taxonomic classification.</title>
        <authorList>
            <person name="Goeker M."/>
        </authorList>
    </citation>
    <scope>NUCLEOTIDE SEQUENCE [LARGE SCALE GENOMIC DNA]</scope>
    <source>
        <strain evidence="10 11">DSM 26537</strain>
    </source>
</reference>
<comment type="function">
    <text evidence="5">May play the central regulatory role in sporulation. It may be an element of the effector pathway responsible for the activation of sporulation genes in response to nutritional stress. Spo0A may act in concert with spo0H (a sigma factor) to control the expression of some genes that are critical to the sporulation process.</text>
</comment>
<evidence type="ECO:0000256" key="1">
    <source>
        <dbReference type="ARBA" id="ARBA00018672"/>
    </source>
</evidence>
<feature type="domain" description="HTH LytTR-type" evidence="9">
    <location>
        <begin position="134"/>
        <end position="233"/>
    </location>
</feature>
<dbReference type="SMART" id="SM00448">
    <property type="entry name" value="REC"/>
    <property type="match status" value="1"/>
</dbReference>
<evidence type="ECO:0000313" key="10">
    <source>
        <dbReference type="EMBL" id="ROR25252.1"/>
    </source>
</evidence>
<evidence type="ECO:0000256" key="5">
    <source>
        <dbReference type="ARBA" id="ARBA00024867"/>
    </source>
</evidence>
<feature type="modified residue" description="4-aspartylphosphate" evidence="7">
    <location>
        <position position="59"/>
    </location>
</feature>
<dbReference type="InterPro" id="IPR001789">
    <property type="entry name" value="Sig_transdc_resp-reg_receiver"/>
</dbReference>
<dbReference type="AlphaFoldDB" id="A0A3N1XJM3"/>
<sequence length="238" mass="28322">MLRIAICDDDNFVCSQLEEILLNLGEAYLEKLDIDIFYSGMELDKSIQNGESYDLIFLDIEMEHMNGVEFGTKLRNEYENEITLIIYISSMENYAMQLFQARPMDFIIKPLNYEKISKVFETALRLILKDNEVFQYQTGHTVCKAPLKDILYFESVNRKINIITTRRKDIFYGILNDIYKNLQAYNFIYIHKSFLVNYNHIVKFEYRQVTMSDNRILPISQQNRKAVRSLQLRIERNK</sequence>
<feature type="domain" description="Response regulatory" evidence="8">
    <location>
        <begin position="3"/>
        <end position="124"/>
    </location>
</feature>
<dbReference type="InterPro" id="IPR007492">
    <property type="entry name" value="LytTR_DNA-bd_dom"/>
</dbReference>
<evidence type="ECO:0000256" key="4">
    <source>
        <dbReference type="ARBA" id="ARBA00023159"/>
    </source>
</evidence>
<evidence type="ECO:0000256" key="7">
    <source>
        <dbReference type="PROSITE-ProRule" id="PRU00169"/>
    </source>
</evidence>
<dbReference type="SUPFAM" id="SSF52172">
    <property type="entry name" value="CheY-like"/>
    <property type="match status" value="1"/>
</dbReference>
<evidence type="ECO:0000259" key="8">
    <source>
        <dbReference type="PROSITE" id="PS50110"/>
    </source>
</evidence>
<keyword evidence="4" id="KW-0010">Activator</keyword>
<dbReference type="GO" id="GO:0000156">
    <property type="term" value="F:phosphorelay response regulator activity"/>
    <property type="evidence" value="ECO:0007669"/>
    <property type="project" value="InterPro"/>
</dbReference>
<protein>
    <recommendedName>
        <fullName evidence="1">Stage 0 sporulation protein A homolog</fullName>
    </recommendedName>
</protein>
<gene>
    <name evidence="10" type="ORF">EDD66_11113</name>
</gene>
<dbReference type="GO" id="GO:0003677">
    <property type="term" value="F:DNA binding"/>
    <property type="evidence" value="ECO:0007669"/>
    <property type="project" value="InterPro"/>
</dbReference>
<keyword evidence="7" id="KW-0597">Phosphoprotein</keyword>
<name>A0A3N1XJM3_9FIRM</name>
<comment type="caution">
    <text evidence="10">The sequence shown here is derived from an EMBL/GenBank/DDBJ whole genome shotgun (WGS) entry which is preliminary data.</text>
</comment>
<evidence type="ECO:0000256" key="2">
    <source>
        <dbReference type="ARBA" id="ARBA00022490"/>
    </source>
</evidence>
<keyword evidence="2" id="KW-0963">Cytoplasm</keyword>
<dbReference type="InterPro" id="IPR011006">
    <property type="entry name" value="CheY-like_superfamily"/>
</dbReference>
<evidence type="ECO:0000256" key="3">
    <source>
        <dbReference type="ARBA" id="ARBA00023012"/>
    </source>
</evidence>
<organism evidence="10 11">
    <name type="scientific">Mobilisporobacter senegalensis</name>
    <dbReference type="NCBI Taxonomy" id="1329262"/>
    <lineage>
        <taxon>Bacteria</taxon>
        <taxon>Bacillati</taxon>
        <taxon>Bacillota</taxon>
        <taxon>Clostridia</taxon>
        <taxon>Lachnospirales</taxon>
        <taxon>Lachnospiraceae</taxon>
        <taxon>Mobilisporobacter</taxon>
    </lineage>
</organism>
<dbReference type="Pfam" id="PF00072">
    <property type="entry name" value="Response_reg"/>
    <property type="match status" value="1"/>
</dbReference>
<dbReference type="SMART" id="SM00850">
    <property type="entry name" value="LytTR"/>
    <property type="match status" value="1"/>
</dbReference>
<dbReference type="PROSITE" id="PS50110">
    <property type="entry name" value="RESPONSE_REGULATORY"/>
    <property type="match status" value="1"/>
</dbReference>
<dbReference type="Proteomes" id="UP000273083">
    <property type="component" value="Unassembled WGS sequence"/>
</dbReference>
<accession>A0A3N1XJM3</accession>
<dbReference type="Gene3D" id="2.40.50.1020">
    <property type="entry name" value="LytTr DNA-binding domain"/>
    <property type="match status" value="1"/>
</dbReference>
<dbReference type="PANTHER" id="PTHR37299">
    <property type="entry name" value="TRANSCRIPTIONAL REGULATOR-RELATED"/>
    <property type="match status" value="1"/>
</dbReference>
<dbReference type="Gene3D" id="3.40.50.2300">
    <property type="match status" value="1"/>
</dbReference>